<sequence length="1118" mass="126710">MPQRNNVGWFDVGMRDDERVAVGEYSRLKEIASELENPQSQCPMLCAFLGRKNKDYALQQLFPQNNIKRHDSEANIKLRSDIVSSNSDWPVLFADGDTGQGNHPPTSKRLQPAARPVWWDCKSGKSLLLVIWARLVFLFTDVMCIFVEDFSGLDEVVEFLECCVRLQSASVLPHDIRPRIILAFQATTEQVSWGRQKEICQRLQDTVQGSFDSTFSGVHAVWLAGGWLSETARYEPLRSMVAAQLDSMRIVRQRHNILLSANNLMALFQTALDHTLQDIERPFELIRATRIGREVSPCLIPNLTHYFKIGAQPEKRLKDLAPSVASALFMDHYTPEMIGLDPRMVFWALYRPAVIEALTESKDSWTEFCPTAFTAMIEYHMDLLFTRFSRDIISSIDLRKEQLISQSGQLSSIKSNKICLYCLFHSAQHVLACGHTVCDRCVQVFGTPMKGFEYRFVVKGCLYCLYQRPLIADILPPTMSPSILAIDGGGVRGVIPLEFLFLIQENLGDCPLQDLVDLAIGTSSGGLIVLGLFLMRWDVPHCAKTFDQLASRIFQQRRQSTFPWPARQSILGNMTRWIQWLLHDSCYDSQIFDTALKDAFGKDRRIFGVSPDDPVGSLYAGSKFGVVTTSISKDTSTFVIGNFNRSHRSCDDYVRPQDLEHEPKAWQAYFTPIELGIGTFQDGGLKHNFAGEIAKQISHQIWPYSKGSTRMLSLGTGAAEPESNRSTPHFRHIFRDGFMRRGFDAWMSSMDTECDWRKMKSRINEANRPDYHRLNVTLGGLPSNVDAVESMDDYRDLVLLQPGSARMAREAAITFLISRFYFVLSGEVADNSTALTWCRGTIRCKGPARRVIMALQRLHPKGLNYTSDYGMVGIFAGLDGLCSSCGCYSHPIAFLVRHVDQVINIYLRADNKRQWKINGFPETLSSLIVKQGLNSSFGQADHGYPSRAPCITCDIAEDRVRPKTQDRRRKRDSQGSQDKRRKRIFNSNTFYTMAPSRFDPHRKDRARYNKRTHTLISKAHELATLCNADVYLIMSHPRGTTVYNSAADPNWPPPDRALELQFPDLKRESQASMTGPVTDPVVEDLKRLCGYFALREKFLNEVSTEESVKSPRVSKIIA</sequence>
<dbReference type="GO" id="GO:0016042">
    <property type="term" value="P:lipid catabolic process"/>
    <property type="evidence" value="ECO:0007669"/>
    <property type="project" value="UniProtKB-UniRule"/>
</dbReference>
<dbReference type="GO" id="GO:0003677">
    <property type="term" value="F:DNA binding"/>
    <property type="evidence" value="ECO:0007669"/>
    <property type="project" value="UniProtKB-KW"/>
</dbReference>
<dbReference type="PROSITE" id="PS00518">
    <property type="entry name" value="ZF_RING_1"/>
    <property type="match status" value="1"/>
</dbReference>
<evidence type="ECO:0000259" key="15">
    <source>
        <dbReference type="PROSITE" id="PS51635"/>
    </source>
</evidence>
<dbReference type="GO" id="GO:0047499">
    <property type="term" value="F:calcium-independent phospholipase A2 activity"/>
    <property type="evidence" value="ECO:0007669"/>
    <property type="project" value="TreeGrafter"/>
</dbReference>
<evidence type="ECO:0000259" key="14">
    <source>
        <dbReference type="PROSITE" id="PS50066"/>
    </source>
</evidence>
<dbReference type="GO" id="GO:0016020">
    <property type="term" value="C:membrane"/>
    <property type="evidence" value="ECO:0007669"/>
    <property type="project" value="TreeGrafter"/>
</dbReference>
<dbReference type="EMBL" id="CAJVRC010000837">
    <property type="protein sequence ID" value="CAG8887459.1"/>
    <property type="molecule type" value="Genomic_DNA"/>
</dbReference>
<keyword evidence="4 12" id="KW-0378">Hydrolase</keyword>
<feature type="active site" description="Proton acceptor" evidence="12">
    <location>
        <position position="682"/>
    </location>
</feature>
<dbReference type="GO" id="GO:0046486">
    <property type="term" value="P:glycerolipid metabolic process"/>
    <property type="evidence" value="ECO:0007669"/>
    <property type="project" value="UniProtKB-ARBA"/>
</dbReference>
<dbReference type="AlphaFoldDB" id="A0A9W4K8W2"/>
<evidence type="ECO:0000256" key="10">
    <source>
        <dbReference type="ARBA" id="ARBA00023163"/>
    </source>
</evidence>
<organism evidence="16 17">
    <name type="scientific">Penicillium egyptiacum</name>
    <dbReference type="NCBI Taxonomy" id="1303716"/>
    <lineage>
        <taxon>Eukaryota</taxon>
        <taxon>Fungi</taxon>
        <taxon>Dikarya</taxon>
        <taxon>Ascomycota</taxon>
        <taxon>Pezizomycotina</taxon>
        <taxon>Eurotiomycetes</taxon>
        <taxon>Eurotiomycetidae</taxon>
        <taxon>Eurotiales</taxon>
        <taxon>Aspergillaceae</taxon>
        <taxon>Penicillium</taxon>
    </lineage>
</organism>
<keyword evidence="6 12" id="KW-0442">Lipid degradation</keyword>
<dbReference type="SMART" id="SM00432">
    <property type="entry name" value="MADS"/>
    <property type="match status" value="1"/>
</dbReference>
<comment type="caution">
    <text evidence="16">The sequence shown here is derived from an EMBL/GenBank/DDBJ whole genome shotgun (WGS) entry which is preliminary data.</text>
</comment>
<feature type="active site" description="Nucleophile" evidence="12">
    <location>
        <position position="523"/>
    </location>
</feature>
<dbReference type="PROSITE" id="PS51635">
    <property type="entry name" value="PNPLA"/>
    <property type="match status" value="1"/>
</dbReference>
<dbReference type="Pfam" id="PF01734">
    <property type="entry name" value="Patatin"/>
    <property type="match status" value="1"/>
</dbReference>
<gene>
    <name evidence="16" type="ORF">PEGY_LOCUS1120</name>
</gene>
<feature type="region of interest" description="Disordered" evidence="13">
    <location>
        <begin position="961"/>
        <end position="984"/>
    </location>
</feature>
<evidence type="ECO:0000256" key="13">
    <source>
        <dbReference type="SAM" id="MobiDB-lite"/>
    </source>
</evidence>
<reference evidence="16" key="1">
    <citation type="submission" date="2021-07" db="EMBL/GenBank/DDBJ databases">
        <authorList>
            <person name="Branca A.L. A."/>
        </authorList>
    </citation>
    <scope>NUCLEOTIDE SEQUENCE</scope>
</reference>
<dbReference type="OrthoDB" id="194358at2759"/>
<dbReference type="Gene3D" id="3.40.1810.10">
    <property type="entry name" value="Transcription factor, MADS-box"/>
    <property type="match status" value="1"/>
</dbReference>
<evidence type="ECO:0000313" key="16">
    <source>
        <dbReference type="EMBL" id="CAG8887459.1"/>
    </source>
</evidence>
<dbReference type="GO" id="GO:0008270">
    <property type="term" value="F:zinc ion binding"/>
    <property type="evidence" value="ECO:0007669"/>
    <property type="project" value="UniProtKB-KW"/>
</dbReference>
<dbReference type="Proteomes" id="UP001154252">
    <property type="component" value="Unassembled WGS sequence"/>
</dbReference>
<dbReference type="InterPro" id="IPR036879">
    <property type="entry name" value="TF_MADSbox_sf"/>
</dbReference>
<dbReference type="GO" id="GO:0019369">
    <property type="term" value="P:arachidonate metabolic process"/>
    <property type="evidence" value="ECO:0007669"/>
    <property type="project" value="TreeGrafter"/>
</dbReference>
<evidence type="ECO:0000256" key="4">
    <source>
        <dbReference type="ARBA" id="ARBA00022801"/>
    </source>
</evidence>
<keyword evidence="10" id="KW-0804">Transcription</keyword>
<evidence type="ECO:0000256" key="3">
    <source>
        <dbReference type="ARBA" id="ARBA00022771"/>
    </source>
</evidence>
<protein>
    <recommendedName>
        <fullName evidence="18">PNPLA domain-containing protein</fullName>
    </recommendedName>
</protein>
<proteinExistence type="predicted"/>
<dbReference type="CDD" id="cd07199">
    <property type="entry name" value="Pat17_PNPLA8_PNPLA9_like"/>
    <property type="match status" value="1"/>
</dbReference>
<dbReference type="Gene3D" id="3.40.1090.10">
    <property type="entry name" value="Cytosolic phospholipase A2 catalytic domain"/>
    <property type="match status" value="1"/>
</dbReference>
<name>A0A9W4K8W2_9EURO</name>
<dbReference type="InterPro" id="IPR017907">
    <property type="entry name" value="Znf_RING_CS"/>
</dbReference>
<keyword evidence="7" id="KW-0805">Transcription regulation</keyword>
<dbReference type="GO" id="GO:0045944">
    <property type="term" value="P:positive regulation of transcription by RNA polymerase II"/>
    <property type="evidence" value="ECO:0007669"/>
    <property type="project" value="UniProtKB-ARBA"/>
</dbReference>
<feature type="domain" description="PNPLA" evidence="15">
    <location>
        <begin position="484"/>
        <end position="695"/>
    </location>
</feature>
<evidence type="ECO:0000313" key="17">
    <source>
        <dbReference type="Proteomes" id="UP001154252"/>
    </source>
</evidence>
<accession>A0A9W4K8W2</accession>
<feature type="short sequence motif" description="GXGXXG" evidence="12">
    <location>
        <begin position="488"/>
        <end position="493"/>
    </location>
</feature>
<keyword evidence="2" id="KW-0479">Metal-binding</keyword>
<evidence type="ECO:0000256" key="12">
    <source>
        <dbReference type="PROSITE-ProRule" id="PRU01161"/>
    </source>
</evidence>
<evidence type="ECO:0000256" key="9">
    <source>
        <dbReference type="ARBA" id="ARBA00023125"/>
    </source>
</evidence>
<evidence type="ECO:0008006" key="18">
    <source>
        <dbReference type="Google" id="ProtNLM"/>
    </source>
</evidence>
<keyword evidence="9" id="KW-0238">DNA-binding</keyword>
<keyword evidence="11" id="KW-0539">Nucleus</keyword>
<dbReference type="GO" id="GO:0005634">
    <property type="term" value="C:nucleus"/>
    <property type="evidence" value="ECO:0007669"/>
    <property type="project" value="UniProtKB-SubCell"/>
</dbReference>
<feature type="domain" description="MADS-box" evidence="14">
    <location>
        <begin position="997"/>
        <end position="1048"/>
    </location>
</feature>
<evidence type="ECO:0000256" key="2">
    <source>
        <dbReference type="ARBA" id="ARBA00022723"/>
    </source>
</evidence>
<evidence type="ECO:0000256" key="11">
    <source>
        <dbReference type="ARBA" id="ARBA00023242"/>
    </source>
</evidence>
<feature type="short sequence motif" description="DGA/G" evidence="12">
    <location>
        <begin position="682"/>
        <end position="684"/>
    </location>
</feature>
<dbReference type="InterPro" id="IPR016035">
    <property type="entry name" value="Acyl_Trfase/lysoPLipase"/>
</dbReference>
<feature type="short sequence motif" description="GXSXG" evidence="12">
    <location>
        <begin position="521"/>
        <end position="525"/>
    </location>
</feature>
<dbReference type="InterPro" id="IPR002100">
    <property type="entry name" value="TF_MADSbox"/>
</dbReference>
<keyword evidence="5" id="KW-0862">Zinc</keyword>
<dbReference type="PANTHER" id="PTHR24185:SF1">
    <property type="entry name" value="CALCIUM-INDEPENDENT PHOSPHOLIPASE A2-GAMMA"/>
    <property type="match status" value="1"/>
</dbReference>
<keyword evidence="8 12" id="KW-0443">Lipid metabolism</keyword>
<dbReference type="PANTHER" id="PTHR24185">
    <property type="entry name" value="CALCIUM-INDEPENDENT PHOSPHOLIPASE A2-GAMMA"/>
    <property type="match status" value="1"/>
</dbReference>
<dbReference type="GO" id="GO:0046983">
    <property type="term" value="F:protein dimerization activity"/>
    <property type="evidence" value="ECO:0007669"/>
    <property type="project" value="InterPro"/>
</dbReference>
<evidence type="ECO:0000256" key="6">
    <source>
        <dbReference type="ARBA" id="ARBA00022963"/>
    </source>
</evidence>
<dbReference type="SUPFAM" id="SSF55455">
    <property type="entry name" value="SRF-like"/>
    <property type="match status" value="1"/>
</dbReference>
<evidence type="ECO:0000256" key="7">
    <source>
        <dbReference type="ARBA" id="ARBA00023015"/>
    </source>
</evidence>
<comment type="subcellular location">
    <subcellularLocation>
        <location evidence="1">Nucleus</location>
    </subcellularLocation>
</comment>
<keyword evidence="3" id="KW-0863">Zinc-finger</keyword>
<evidence type="ECO:0000256" key="5">
    <source>
        <dbReference type="ARBA" id="ARBA00022833"/>
    </source>
</evidence>
<dbReference type="SUPFAM" id="SSF52151">
    <property type="entry name" value="FabD/lysophospholipase-like"/>
    <property type="match status" value="1"/>
</dbReference>
<dbReference type="Pfam" id="PF00319">
    <property type="entry name" value="SRF-TF"/>
    <property type="match status" value="1"/>
</dbReference>
<dbReference type="InterPro" id="IPR002641">
    <property type="entry name" value="PNPLA_dom"/>
</dbReference>
<keyword evidence="17" id="KW-1185">Reference proteome</keyword>
<dbReference type="PROSITE" id="PS50066">
    <property type="entry name" value="MADS_BOX_2"/>
    <property type="match status" value="1"/>
</dbReference>
<evidence type="ECO:0000256" key="8">
    <source>
        <dbReference type="ARBA" id="ARBA00023098"/>
    </source>
</evidence>
<evidence type="ECO:0000256" key="1">
    <source>
        <dbReference type="ARBA" id="ARBA00004123"/>
    </source>
</evidence>